<evidence type="ECO:0000256" key="3">
    <source>
        <dbReference type="ARBA" id="ARBA00022527"/>
    </source>
</evidence>
<comment type="similarity">
    <text evidence="1">Belongs to the protein kinase superfamily. NEK Ser/Thr protein kinase family. NIMA subfamily.</text>
</comment>
<keyword evidence="3 11" id="KW-0723">Serine/threonine-protein kinase</keyword>
<dbReference type="InterPro" id="IPR017441">
    <property type="entry name" value="Protein_kinase_ATP_BS"/>
</dbReference>
<dbReference type="Proteomes" id="UP000683925">
    <property type="component" value="Unassembled WGS sequence"/>
</dbReference>
<evidence type="ECO:0000256" key="1">
    <source>
        <dbReference type="ARBA" id="ARBA00010886"/>
    </source>
</evidence>
<organism evidence="14 15">
    <name type="scientific">Paramecium octaurelia</name>
    <dbReference type="NCBI Taxonomy" id="43137"/>
    <lineage>
        <taxon>Eukaryota</taxon>
        <taxon>Sar</taxon>
        <taxon>Alveolata</taxon>
        <taxon>Ciliophora</taxon>
        <taxon>Intramacronucleata</taxon>
        <taxon>Oligohymenophorea</taxon>
        <taxon>Peniculida</taxon>
        <taxon>Parameciidae</taxon>
        <taxon>Paramecium</taxon>
    </lineage>
</organism>
<dbReference type="OMA" id="PKANYSN"/>
<evidence type="ECO:0000256" key="11">
    <source>
        <dbReference type="RuleBase" id="RU000304"/>
    </source>
</evidence>
<comment type="catalytic activity">
    <reaction evidence="8">
        <text>L-threonyl-[protein] + ATP = O-phospho-L-threonyl-[protein] + ADP + H(+)</text>
        <dbReference type="Rhea" id="RHEA:46608"/>
        <dbReference type="Rhea" id="RHEA-COMP:11060"/>
        <dbReference type="Rhea" id="RHEA-COMP:11605"/>
        <dbReference type="ChEBI" id="CHEBI:15378"/>
        <dbReference type="ChEBI" id="CHEBI:30013"/>
        <dbReference type="ChEBI" id="CHEBI:30616"/>
        <dbReference type="ChEBI" id="CHEBI:61977"/>
        <dbReference type="ChEBI" id="CHEBI:456216"/>
        <dbReference type="EC" id="2.7.11.1"/>
    </reaction>
</comment>
<name>A0A8S1YG50_PAROT</name>
<accession>A0A8S1YG50</accession>
<dbReference type="GO" id="GO:0005524">
    <property type="term" value="F:ATP binding"/>
    <property type="evidence" value="ECO:0007669"/>
    <property type="project" value="UniProtKB-UniRule"/>
</dbReference>
<feature type="binding site" evidence="10">
    <location>
        <position position="35"/>
    </location>
    <ligand>
        <name>ATP</name>
        <dbReference type="ChEBI" id="CHEBI:30616"/>
    </ligand>
</feature>
<evidence type="ECO:0000256" key="12">
    <source>
        <dbReference type="SAM" id="MobiDB-lite"/>
    </source>
</evidence>
<dbReference type="InterPro" id="IPR008271">
    <property type="entry name" value="Ser/Thr_kinase_AS"/>
</dbReference>
<keyword evidence="4" id="KW-0808">Transferase</keyword>
<dbReference type="InterPro" id="IPR051131">
    <property type="entry name" value="NEK_Ser/Thr_kinase_NIMA"/>
</dbReference>
<evidence type="ECO:0000313" key="14">
    <source>
        <dbReference type="EMBL" id="CAD8210822.1"/>
    </source>
</evidence>
<evidence type="ECO:0000256" key="7">
    <source>
        <dbReference type="ARBA" id="ARBA00022840"/>
    </source>
</evidence>
<keyword evidence="15" id="KW-1185">Reference proteome</keyword>
<feature type="region of interest" description="Disordered" evidence="12">
    <location>
        <begin position="421"/>
        <end position="442"/>
    </location>
</feature>
<sequence>MSLKDFKIMSKLGEGAYSTVYKVRRIEDNAEYALKKVNLTNLSDKEKQNALNEVRILASIKHPFIISYKEAFIDVNSNSLCIVMELADNGDLFQQIQKCIKSNTIMPENDIMKITFQIASGLKALHDLKIFHRDLKSANVFLQSNGDVKLGDMNVSKVAKKGLLYTQTGTPYYASPEVWKDQPYDQKSDIWSLGCVTYEMAALKPPFRAEDMEGLYKKVIKGLYPRLPSQYSLDLQNVIRMMLQVQTNLRPTSYALSELPYFNRFKTQTIEDQSKLLNTIIFPKNQISIANMLPKANYSNQKYKTEAHQNSDTQETINRNRQTTLGAGSQQSSPNPTRISQYLAEQELLLKQQYSINYSGKHKKAHNYSDRNVIAKILLEYQKEVPIYQQLKQRYRRLSQEETPPYLQQRRISQLPVLIEHSPNQKRNNRNQSLPAQNLPII</sequence>
<dbReference type="PROSITE" id="PS00108">
    <property type="entry name" value="PROTEIN_KINASE_ST"/>
    <property type="match status" value="1"/>
</dbReference>
<keyword evidence="5 10" id="KW-0547">Nucleotide-binding</keyword>
<gene>
    <name evidence="14" type="ORF">POCTA_138.1.T1520049</name>
</gene>
<keyword evidence="7 10" id="KW-0067">ATP-binding</keyword>
<evidence type="ECO:0000256" key="2">
    <source>
        <dbReference type="ARBA" id="ARBA00012513"/>
    </source>
</evidence>
<dbReference type="FunFam" id="3.30.200.20:FF:000097">
    <property type="entry name" value="Probable serine/threonine-protein kinase nek1"/>
    <property type="match status" value="1"/>
</dbReference>
<dbReference type="EC" id="2.7.11.1" evidence="2"/>
<dbReference type="Pfam" id="PF00069">
    <property type="entry name" value="Pkinase"/>
    <property type="match status" value="1"/>
</dbReference>
<dbReference type="PANTHER" id="PTHR44899">
    <property type="entry name" value="CAMK FAMILY PROTEIN KINASE"/>
    <property type="match status" value="1"/>
</dbReference>
<reference evidence="14" key="1">
    <citation type="submission" date="2021-01" db="EMBL/GenBank/DDBJ databases">
        <authorList>
            <consortium name="Genoscope - CEA"/>
            <person name="William W."/>
        </authorList>
    </citation>
    <scope>NUCLEOTIDE SEQUENCE</scope>
</reference>
<dbReference type="EMBL" id="CAJJDP010000154">
    <property type="protein sequence ID" value="CAD8210822.1"/>
    <property type="molecule type" value="Genomic_DNA"/>
</dbReference>
<proteinExistence type="inferred from homology"/>
<dbReference type="PROSITE" id="PS50011">
    <property type="entry name" value="PROTEIN_KINASE_DOM"/>
    <property type="match status" value="1"/>
</dbReference>
<dbReference type="OrthoDB" id="248923at2759"/>
<comment type="caution">
    <text evidence="14">The sequence shown here is derived from an EMBL/GenBank/DDBJ whole genome shotgun (WGS) entry which is preliminary data.</text>
</comment>
<evidence type="ECO:0000256" key="8">
    <source>
        <dbReference type="ARBA" id="ARBA00047899"/>
    </source>
</evidence>
<evidence type="ECO:0000256" key="4">
    <source>
        <dbReference type="ARBA" id="ARBA00022679"/>
    </source>
</evidence>
<evidence type="ECO:0000313" key="15">
    <source>
        <dbReference type="Proteomes" id="UP000683925"/>
    </source>
</evidence>
<keyword evidence="6" id="KW-0418">Kinase</keyword>
<protein>
    <recommendedName>
        <fullName evidence="2">non-specific serine/threonine protein kinase</fullName>
        <ecNumber evidence="2">2.7.11.1</ecNumber>
    </recommendedName>
</protein>
<dbReference type="InterPro" id="IPR000719">
    <property type="entry name" value="Prot_kinase_dom"/>
</dbReference>
<evidence type="ECO:0000256" key="10">
    <source>
        <dbReference type="PROSITE-ProRule" id="PRU10141"/>
    </source>
</evidence>
<evidence type="ECO:0000256" key="5">
    <source>
        <dbReference type="ARBA" id="ARBA00022741"/>
    </source>
</evidence>
<dbReference type="PANTHER" id="PTHR44899:SF3">
    <property type="entry name" value="SERINE_THREONINE-PROTEIN KINASE NEK1"/>
    <property type="match status" value="1"/>
</dbReference>
<evidence type="ECO:0000256" key="9">
    <source>
        <dbReference type="ARBA" id="ARBA00048679"/>
    </source>
</evidence>
<dbReference type="AlphaFoldDB" id="A0A8S1YG50"/>
<dbReference type="GO" id="GO:0004674">
    <property type="term" value="F:protein serine/threonine kinase activity"/>
    <property type="evidence" value="ECO:0007669"/>
    <property type="project" value="UniProtKB-KW"/>
</dbReference>
<evidence type="ECO:0000256" key="6">
    <source>
        <dbReference type="ARBA" id="ARBA00022777"/>
    </source>
</evidence>
<comment type="catalytic activity">
    <reaction evidence="9">
        <text>L-seryl-[protein] + ATP = O-phospho-L-seryl-[protein] + ADP + H(+)</text>
        <dbReference type="Rhea" id="RHEA:17989"/>
        <dbReference type="Rhea" id="RHEA-COMP:9863"/>
        <dbReference type="Rhea" id="RHEA-COMP:11604"/>
        <dbReference type="ChEBI" id="CHEBI:15378"/>
        <dbReference type="ChEBI" id="CHEBI:29999"/>
        <dbReference type="ChEBI" id="CHEBI:30616"/>
        <dbReference type="ChEBI" id="CHEBI:83421"/>
        <dbReference type="ChEBI" id="CHEBI:456216"/>
        <dbReference type="EC" id="2.7.11.1"/>
    </reaction>
</comment>
<dbReference type="PROSITE" id="PS00107">
    <property type="entry name" value="PROTEIN_KINASE_ATP"/>
    <property type="match status" value="1"/>
</dbReference>
<feature type="domain" description="Protein kinase" evidence="13">
    <location>
        <begin position="6"/>
        <end position="262"/>
    </location>
</feature>
<dbReference type="SMART" id="SM00220">
    <property type="entry name" value="S_TKc"/>
    <property type="match status" value="1"/>
</dbReference>
<evidence type="ECO:0000259" key="13">
    <source>
        <dbReference type="PROSITE" id="PS50011"/>
    </source>
</evidence>